<dbReference type="RefSeq" id="WP_055068117.1">
    <property type="nucleotide sequence ID" value="NZ_CP173697.1"/>
</dbReference>
<proteinExistence type="predicted"/>
<name>A0A0M6WR84_9FIRM</name>
<evidence type="ECO:0000313" key="1">
    <source>
        <dbReference type="EMBL" id="CRL39815.1"/>
    </source>
</evidence>
<dbReference type="Proteomes" id="UP000049979">
    <property type="component" value="Unassembled WGS sequence"/>
</dbReference>
<reference evidence="2" key="1">
    <citation type="submission" date="2015-05" db="EMBL/GenBank/DDBJ databases">
        <authorList>
            <consortium name="Pathogen Informatics"/>
        </authorList>
    </citation>
    <scope>NUCLEOTIDE SEQUENCE [LARGE SCALE GENOMIC DNA]</scope>
    <source>
        <strain evidence="2">M72</strain>
    </source>
</reference>
<sequence>MSIVSVEGITNTGDKLDKDHTTISDSVKAVTIKKITFTVDSGAYKVDITKDISSNPYVISFK</sequence>
<gene>
    <name evidence="1" type="ORF">M72_30601</name>
</gene>
<accession>A0A0M6WR84</accession>
<evidence type="ECO:0000313" key="2">
    <source>
        <dbReference type="Proteomes" id="UP000049979"/>
    </source>
</evidence>
<dbReference type="AlphaFoldDB" id="A0A0M6WR84"/>
<dbReference type="EMBL" id="CVRR01000028">
    <property type="protein sequence ID" value="CRL39815.1"/>
    <property type="molecule type" value="Genomic_DNA"/>
</dbReference>
<protein>
    <submittedName>
        <fullName evidence="1">Uncharacterized protein</fullName>
    </submittedName>
</protein>
<keyword evidence="2" id="KW-1185">Reference proteome</keyword>
<organism evidence="1 2">
    <name type="scientific">Roseburia faecis</name>
    <dbReference type="NCBI Taxonomy" id="301302"/>
    <lineage>
        <taxon>Bacteria</taxon>
        <taxon>Bacillati</taxon>
        <taxon>Bacillota</taxon>
        <taxon>Clostridia</taxon>
        <taxon>Lachnospirales</taxon>
        <taxon>Lachnospiraceae</taxon>
        <taxon>Roseburia</taxon>
    </lineage>
</organism>